<reference evidence="1 2" key="1">
    <citation type="journal article" date="2021" name="Sci. Rep.">
        <title>Chromosome anchoring in Senegalese sole (Solea senegalensis) reveals sex-associated markers and genome rearrangements in flatfish.</title>
        <authorList>
            <person name="Guerrero-Cozar I."/>
            <person name="Gomez-Garrido J."/>
            <person name="Berbel C."/>
            <person name="Martinez-Blanch J.F."/>
            <person name="Alioto T."/>
            <person name="Claros M.G."/>
            <person name="Gagnaire P.A."/>
            <person name="Manchado M."/>
        </authorList>
    </citation>
    <scope>NUCLEOTIDE SEQUENCE [LARGE SCALE GENOMIC DNA]</scope>
    <source>
        <strain evidence="1">Sse05_10M</strain>
    </source>
</reference>
<evidence type="ECO:0000313" key="2">
    <source>
        <dbReference type="Proteomes" id="UP000693946"/>
    </source>
</evidence>
<comment type="caution">
    <text evidence="1">The sequence shown here is derived from an EMBL/GenBank/DDBJ whole genome shotgun (WGS) entry which is preliminary data.</text>
</comment>
<organism evidence="1 2">
    <name type="scientific">Solea senegalensis</name>
    <name type="common">Senegalese sole</name>
    <dbReference type="NCBI Taxonomy" id="28829"/>
    <lineage>
        <taxon>Eukaryota</taxon>
        <taxon>Metazoa</taxon>
        <taxon>Chordata</taxon>
        <taxon>Craniata</taxon>
        <taxon>Vertebrata</taxon>
        <taxon>Euteleostomi</taxon>
        <taxon>Actinopterygii</taxon>
        <taxon>Neopterygii</taxon>
        <taxon>Teleostei</taxon>
        <taxon>Neoteleostei</taxon>
        <taxon>Acanthomorphata</taxon>
        <taxon>Carangaria</taxon>
        <taxon>Pleuronectiformes</taxon>
        <taxon>Pleuronectoidei</taxon>
        <taxon>Soleidae</taxon>
        <taxon>Solea</taxon>
    </lineage>
</organism>
<dbReference type="EMBL" id="JAGKHQ010000002">
    <property type="protein sequence ID" value="KAG7521543.1"/>
    <property type="molecule type" value="Genomic_DNA"/>
</dbReference>
<dbReference type="Proteomes" id="UP000693946">
    <property type="component" value="Linkage Group LG10"/>
</dbReference>
<accession>A0AAV6SX10</accession>
<evidence type="ECO:0000313" key="1">
    <source>
        <dbReference type="EMBL" id="KAG7521543.1"/>
    </source>
</evidence>
<proteinExistence type="predicted"/>
<keyword evidence="2" id="KW-1185">Reference proteome</keyword>
<gene>
    <name evidence="1" type="ORF">JOB18_000976</name>
</gene>
<protein>
    <submittedName>
        <fullName evidence="1">Uncharacterized protein</fullName>
    </submittedName>
</protein>
<sequence>MHVYHHCAVNKTDLHRSDSVMSGKGQLKACLNERVGTLREHGVLLGNSY</sequence>
<name>A0AAV6SX10_SOLSE</name>
<dbReference type="AlphaFoldDB" id="A0AAV6SX10"/>